<evidence type="ECO:0000256" key="1">
    <source>
        <dbReference type="SAM" id="Phobius"/>
    </source>
</evidence>
<reference evidence="2" key="2">
    <citation type="journal article" date="2015" name="Fish Shellfish Immunol.">
        <title>Early steps in the European eel (Anguilla anguilla)-Vibrio vulnificus interaction in the gills: Role of the RtxA13 toxin.</title>
        <authorList>
            <person name="Callol A."/>
            <person name="Pajuelo D."/>
            <person name="Ebbesson L."/>
            <person name="Teles M."/>
            <person name="MacKenzie S."/>
            <person name="Amaro C."/>
        </authorList>
    </citation>
    <scope>NUCLEOTIDE SEQUENCE</scope>
</reference>
<sequence length="70" mass="8256">MNHLKNIWVWKTLPCVTSSNVYCIYCFNTVLVTSLFWYRGYVCECIFIVNFNFGSYLKSMLKCLVLSSFC</sequence>
<feature type="transmembrane region" description="Helical" evidence="1">
    <location>
        <begin position="21"/>
        <end position="38"/>
    </location>
</feature>
<keyword evidence="1" id="KW-0812">Transmembrane</keyword>
<keyword evidence="1" id="KW-1133">Transmembrane helix</keyword>
<dbReference type="EMBL" id="GBXM01014052">
    <property type="protein sequence ID" value="JAH94525.1"/>
    <property type="molecule type" value="Transcribed_RNA"/>
</dbReference>
<protein>
    <submittedName>
        <fullName evidence="2">Uncharacterized protein</fullName>
    </submittedName>
</protein>
<dbReference type="AlphaFoldDB" id="A0A0E9WY27"/>
<reference evidence="2" key="1">
    <citation type="submission" date="2014-11" db="EMBL/GenBank/DDBJ databases">
        <authorList>
            <person name="Amaro Gonzalez C."/>
        </authorList>
    </citation>
    <scope>NUCLEOTIDE SEQUENCE</scope>
</reference>
<proteinExistence type="predicted"/>
<evidence type="ECO:0000313" key="2">
    <source>
        <dbReference type="EMBL" id="JAH94525.1"/>
    </source>
</evidence>
<name>A0A0E9WY27_ANGAN</name>
<organism evidence="2">
    <name type="scientific">Anguilla anguilla</name>
    <name type="common">European freshwater eel</name>
    <name type="synonym">Muraena anguilla</name>
    <dbReference type="NCBI Taxonomy" id="7936"/>
    <lineage>
        <taxon>Eukaryota</taxon>
        <taxon>Metazoa</taxon>
        <taxon>Chordata</taxon>
        <taxon>Craniata</taxon>
        <taxon>Vertebrata</taxon>
        <taxon>Euteleostomi</taxon>
        <taxon>Actinopterygii</taxon>
        <taxon>Neopterygii</taxon>
        <taxon>Teleostei</taxon>
        <taxon>Anguilliformes</taxon>
        <taxon>Anguillidae</taxon>
        <taxon>Anguilla</taxon>
    </lineage>
</organism>
<keyword evidence="1" id="KW-0472">Membrane</keyword>
<accession>A0A0E9WY27</accession>